<dbReference type="EMBL" id="JF411744">
    <property type="protein sequence ID" value="AEI70095.1"/>
    <property type="molecule type" value="Genomic_DNA"/>
</dbReference>
<name>F8TU34_PBCV1</name>
<organism evidence="1 2">
    <name type="scientific">Paramecium bursaria Chlorella virus 1</name>
    <name type="common">PBCV-1</name>
    <dbReference type="NCBI Taxonomy" id="10506"/>
    <lineage>
        <taxon>Viruses</taxon>
        <taxon>Varidnaviria</taxon>
        <taxon>Bamfordvirae</taxon>
        <taxon>Nucleocytoviricota</taxon>
        <taxon>Megaviricetes</taxon>
        <taxon>Algavirales</taxon>
        <taxon>Phycodnaviridae</taxon>
        <taxon>Chlorovirus</taxon>
        <taxon>Chlorovirus vanettense</taxon>
    </lineage>
</organism>
<reference evidence="1 2" key="5">
    <citation type="journal article" date="1997" name="Virology">
        <title>Analysis of 74 kb of DNA located at the right end of the 330-kb chlorella virus PBCV-1 genome.</title>
        <authorList>
            <person name="Li Y."/>
            <person name="Lu Z."/>
            <person name="Sun L."/>
            <person name="Ropp S."/>
            <person name="Kutish G.F."/>
            <person name="Rock D.L."/>
            <person name="Van Etten J.L."/>
        </authorList>
    </citation>
    <scope>NUCLEOTIDE SEQUENCE [LARGE SCALE GENOMIC DNA]</scope>
</reference>
<dbReference type="KEGG" id="vg:10971114"/>
<proteinExistence type="predicted"/>
<organismHost>
    <name type="scientific">Chlorella</name>
    <dbReference type="NCBI Taxonomy" id="3071"/>
</organismHost>
<gene>
    <name evidence="1" type="primary">A404aL</name>
</gene>
<reference evidence="1 2" key="4">
    <citation type="journal article" date="1996" name="Virology">
        <title>Analysis of 76 kb of the chlorella virus PBCV-1 330-kb genome: map positions 182 to 258.</title>
        <authorList>
            <person name="Kutish G.F."/>
            <person name="Li Y."/>
            <person name="Lu Z."/>
            <person name="Furuta M."/>
            <person name="Rock D.L."/>
            <person name="Van Etten J.L."/>
        </authorList>
    </citation>
    <scope>NUCLEOTIDE SEQUENCE [LARGE SCALE GENOMIC DNA]</scope>
</reference>
<keyword evidence="2" id="KW-1185">Reference proteome</keyword>
<dbReference type="OrthoDB" id="40731at10239"/>
<reference evidence="1 2" key="1">
    <citation type="journal article" date="1995" name="Virology">
        <title>Analysis of 45 kb of DNA located at the left end of the chlorella virus PBCV-1 genome.</title>
        <authorList>
            <person name="Lu Z."/>
            <person name="Li Y."/>
            <person name="Zhang Y."/>
            <person name="Kutish G.F."/>
            <person name="Rock D.L."/>
            <person name="Van Etten J.L."/>
        </authorList>
    </citation>
    <scope>NUCLEOTIDE SEQUENCE [LARGE SCALE GENOMIC DNA]</scope>
</reference>
<accession>F8TU34</accession>
<reference evidence="1 2" key="2">
    <citation type="journal article" date="1995" name="Virology">
        <title>Analysis of 43 kb of the Chlorella virus PBCV-1 330-kb genome: map positions 45 to 88.</title>
        <authorList>
            <person name="Li Y."/>
            <person name="Lu Z."/>
            <person name="Burbank D.E."/>
            <person name="Kutish G.F."/>
            <person name="Rock D.L."/>
            <person name="Van Etten J.L."/>
        </authorList>
    </citation>
    <scope>NUCLEOTIDE SEQUENCE [LARGE SCALE GENOMIC DNA]</scope>
</reference>
<reference evidence="1 2" key="3">
    <citation type="journal article" date="1996" name="Virology">
        <title>Analysis of 94 kb of the chlorella virus PBCV-1 330-kb genome: map positions 88 to 182.</title>
        <authorList>
            <person name="Lu Z."/>
            <person name="Li Y."/>
            <person name="Que Q."/>
            <person name="Kutish G.F."/>
            <person name="Rock D.L."/>
            <person name="Van Etten J.L."/>
        </authorList>
    </citation>
    <scope>NUCLEOTIDE SEQUENCE [LARGE SCALE GENOMIC DNA]</scope>
</reference>
<protein>
    <submittedName>
        <fullName evidence="1">Uncharacterized protein</fullName>
    </submittedName>
</protein>
<sequence length="52" mass="5910">MTIDTMQHIPSNETLVRFKGIIDTVLDSNAIYKLIKIKDEEIIIVVVPPEKS</sequence>
<evidence type="ECO:0000313" key="1">
    <source>
        <dbReference type="EMBL" id="AEI70095.1"/>
    </source>
</evidence>
<reference evidence="1 2" key="7">
    <citation type="journal article" date="2000" name="Virology">
        <title>Characterization of a beta-1,3-glucanase encoded by chlorella virus PBCV-1.</title>
        <authorList>
            <person name="Sun L."/>
            <person name="Gurnon J.R."/>
            <person name="Adams B.J."/>
            <person name="Graves M.V."/>
            <person name="Van Etten J.L."/>
        </authorList>
    </citation>
    <scope>NUCLEOTIDE SEQUENCE [LARGE SCALE GENOMIC DNA]</scope>
</reference>
<reference evidence="1 2" key="6">
    <citation type="journal article" date="1999" name="Virology">
        <title>Chlorella virus PBCV-1 encodes a functional homospermidine synthase.</title>
        <authorList>
            <person name="Kaiser A."/>
            <person name="Vollmert M."/>
            <person name="Tholl D."/>
            <person name="Graves M.V."/>
            <person name="Gurnon J.R."/>
            <person name="Xing W."/>
            <person name="Lisec A.D."/>
            <person name="Nickerson K.W."/>
            <person name="Van Etten J.L."/>
        </authorList>
    </citation>
    <scope>NUCLEOTIDE SEQUENCE [LARGE SCALE GENOMIC DNA]</scope>
</reference>
<reference evidence="1 2" key="8">
    <citation type="journal article" date="2010" name="J. Virol.">
        <title>Microarray analysis of Paramecium bursaria chlorella virus 1 transcription.</title>
        <authorList>
            <person name="Yanai-Balser G.M."/>
            <person name="Duncan G.A."/>
            <person name="Eudy J.D."/>
            <person name="Wang D."/>
            <person name="Li X."/>
            <person name="Agarkova I.V."/>
            <person name="Dunigan D.D."/>
            <person name="Van Etten J.L."/>
        </authorList>
    </citation>
    <scope>NUCLEOTIDE SEQUENCE [LARGE SCALE GENOMIC DNA]</scope>
</reference>
<dbReference type="GeneID" id="10971114"/>
<evidence type="ECO:0000313" key="2">
    <source>
        <dbReference type="Proteomes" id="UP000000862"/>
    </source>
</evidence>
<dbReference type="Proteomes" id="UP000000862">
    <property type="component" value="Segment"/>
</dbReference>
<dbReference type="RefSeq" id="YP_004678950.1">
    <property type="nucleotide sequence ID" value="NC_000852.5"/>
</dbReference>